<comment type="caution">
    <text evidence="1">The sequence shown here is derived from an EMBL/GenBank/DDBJ whole genome shotgun (WGS) entry which is preliminary data.</text>
</comment>
<gene>
    <name evidence="1" type="ORF">HNR61_000127</name>
</gene>
<accession>A0A7W3LHY9</accession>
<dbReference type="AlphaFoldDB" id="A0A7W3LHY9"/>
<reference evidence="1 2" key="1">
    <citation type="submission" date="2020-08" db="EMBL/GenBank/DDBJ databases">
        <title>Genomic Encyclopedia of Type Strains, Phase IV (KMG-IV): sequencing the most valuable type-strain genomes for metagenomic binning, comparative biology and taxonomic classification.</title>
        <authorList>
            <person name="Goeker M."/>
        </authorList>
    </citation>
    <scope>NUCLEOTIDE SEQUENCE [LARGE SCALE GENOMIC DNA]</scope>
    <source>
        <strain evidence="1 2">DSM 44197</strain>
    </source>
</reference>
<evidence type="ECO:0000313" key="2">
    <source>
        <dbReference type="Proteomes" id="UP000572680"/>
    </source>
</evidence>
<dbReference type="RefSeq" id="WP_182841151.1">
    <property type="nucleotide sequence ID" value="NZ_BAAALP010000030.1"/>
</dbReference>
<dbReference type="Proteomes" id="UP000572680">
    <property type="component" value="Unassembled WGS sequence"/>
</dbReference>
<name>A0A7W3LHY9_ACTNM</name>
<sequence length="65" mass="7342">MDPQLRWQVYRSPSGAGGVPPERSSCAEFSARPRVTRDFCFAYRCKGDATRYMDAPPKNVFVGVR</sequence>
<proteinExistence type="predicted"/>
<keyword evidence="2" id="KW-1185">Reference proteome</keyword>
<protein>
    <submittedName>
        <fullName evidence="1">Uncharacterized protein</fullName>
    </submittedName>
</protein>
<dbReference type="EMBL" id="JACJIA010000001">
    <property type="protein sequence ID" value="MBA8948529.1"/>
    <property type="molecule type" value="Genomic_DNA"/>
</dbReference>
<evidence type="ECO:0000313" key="1">
    <source>
        <dbReference type="EMBL" id="MBA8948529.1"/>
    </source>
</evidence>
<organism evidence="1 2">
    <name type="scientific">Actinomadura namibiensis</name>
    <dbReference type="NCBI Taxonomy" id="182080"/>
    <lineage>
        <taxon>Bacteria</taxon>
        <taxon>Bacillati</taxon>
        <taxon>Actinomycetota</taxon>
        <taxon>Actinomycetes</taxon>
        <taxon>Streptosporangiales</taxon>
        <taxon>Thermomonosporaceae</taxon>
        <taxon>Actinomadura</taxon>
    </lineage>
</organism>